<evidence type="ECO:0000313" key="1">
    <source>
        <dbReference type="EMBL" id="JAV44977.1"/>
    </source>
</evidence>
<dbReference type="AlphaFoldDB" id="A0A1S8ACC2"/>
<dbReference type="EMBL" id="GFAY01000673">
    <property type="protein sequence ID" value="JAV44977.1"/>
    <property type="molecule type" value="Transcribed_RNA"/>
</dbReference>
<reference evidence="1" key="1">
    <citation type="submission" date="2016-12" db="EMBL/GenBank/DDBJ databases">
        <title>Transcriptomic, proteomic, and metabolomic analysis of Citrus limon response to graft inoculation by Candidatus Liberibacter asiaticus.</title>
        <authorList>
            <person name="Ramsey J."/>
            <person name="Chin E."/>
            <person name="Chavez J."/>
            <person name="Saha S."/>
            <person name="Mischuk D."/>
            <person name="Mahoney J."/>
            <person name="Mohr J."/>
            <person name="Robison F."/>
            <person name="Godfrey K."/>
            <person name="Levesque C."/>
            <person name="Foster L."/>
            <person name="Xu Y."/>
            <person name="Strickler S."/>
            <person name="Fernandez-Pozo N."/>
            <person name="Polek M.L."/>
            <person name="Giovannoni J."/>
            <person name="Mueller L.A."/>
            <person name="Slupsky C."/>
            <person name="Bruce J."/>
            <person name="Cilia M."/>
        </authorList>
    </citation>
    <scope>NUCLEOTIDE SEQUENCE</scope>
</reference>
<accession>A0A1S8ACC2</accession>
<sequence>MLGTSVASSNLSYYMQFQKSCCRKWLLKVRTSATTKSQNVPL</sequence>
<proteinExistence type="predicted"/>
<protein>
    <submittedName>
        <fullName evidence="1">Uncharacterized protein</fullName>
    </submittedName>
</protein>
<name>A0A1S8ACC2_CITLI</name>
<organism evidence="1">
    <name type="scientific">Citrus limon</name>
    <name type="common">Lemon</name>
    <name type="synonym">Citrus medica var. limon</name>
    <dbReference type="NCBI Taxonomy" id="2708"/>
    <lineage>
        <taxon>Eukaryota</taxon>
        <taxon>Viridiplantae</taxon>
        <taxon>Streptophyta</taxon>
        <taxon>Embryophyta</taxon>
        <taxon>Tracheophyta</taxon>
        <taxon>Spermatophyta</taxon>
        <taxon>Magnoliopsida</taxon>
        <taxon>eudicotyledons</taxon>
        <taxon>Gunneridae</taxon>
        <taxon>Pentapetalae</taxon>
        <taxon>rosids</taxon>
        <taxon>malvids</taxon>
        <taxon>Sapindales</taxon>
        <taxon>Rutaceae</taxon>
        <taxon>Aurantioideae</taxon>
        <taxon>Citrus</taxon>
    </lineage>
</organism>